<dbReference type="Proteomes" id="UP000254866">
    <property type="component" value="Unassembled WGS sequence"/>
</dbReference>
<evidence type="ECO:0000256" key="1">
    <source>
        <dbReference type="SAM" id="MobiDB-lite"/>
    </source>
</evidence>
<feature type="transmembrane region" description="Helical" evidence="2">
    <location>
        <begin position="347"/>
        <end position="369"/>
    </location>
</feature>
<feature type="compositionally biased region" description="Low complexity" evidence="1">
    <location>
        <begin position="279"/>
        <end position="297"/>
    </location>
</feature>
<feature type="compositionally biased region" description="Acidic residues" evidence="1">
    <location>
        <begin position="107"/>
        <end position="118"/>
    </location>
</feature>
<dbReference type="OrthoDB" id="5413188at2759"/>
<feature type="compositionally biased region" description="Low complexity" evidence="1">
    <location>
        <begin position="47"/>
        <end position="61"/>
    </location>
</feature>
<evidence type="ECO:0000313" key="4">
    <source>
        <dbReference type="Proteomes" id="UP000254866"/>
    </source>
</evidence>
<proteinExistence type="predicted"/>
<feature type="region of interest" description="Disordered" evidence="1">
    <location>
        <begin position="1"/>
        <end position="220"/>
    </location>
</feature>
<feature type="compositionally biased region" description="Polar residues" evidence="1">
    <location>
        <begin position="246"/>
        <end position="257"/>
    </location>
</feature>
<evidence type="ECO:0000313" key="3">
    <source>
        <dbReference type="EMBL" id="RDL38635.1"/>
    </source>
</evidence>
<dbReference type="AlphaFoldDB" id="A0A370TSX2"/>
<keyword evidence="2" id="KW-0812">Transmembrane</keyword>
<dbReference type="GeneID" id="43595824"/>
<sequence>MASSPPNPPSRQTSNRNSSSRQNMRASGSVAHSPSIPQRLRSDESWIDISSQPSSSSLSSINDEIVTTGLRVQQDRNPNVRRRQWPQPGGPSHVNLETRQTGTSSQEEYEESESEDDQVITSSTERITPGTRLLSMPQPEFDGGSSDEDEDDDDENSTALGGRTAEPVFTPQPNAFSHPPSSRHHSSVGRDSYFPGQRQNNDRNGYPARRQSSYSHQTDHDAALRASLTTLLSIGAATARGLPKRNQPSNTMPSNDQMGLRLVPESELVGGAPTARANTSHPRTPSTRVRSSPSISSQEAVEKGKRKASTSAATKTGDKARAEKKRRKSAQVVAVGEETFLSPTLSAWVMSASVLILFSVVGFGAGYVIGREVGRQEVLSGIHGTSFTDGGGCGREVARSARGSGGLRRLNWRIGRSGTSVIA</sequence>
<accession>A0A370TSX2</accession>
<feature type="region of interest" description="Disordered" evidence="1">
    <location>
        <begin position="272"/>
        <end position="327"/>
    </location>
</feature>
<keyword evidence="2" id="KW-0472">Membrane</keyword>
<feature type="compositionally biased region" description="Acidic residues" evidence="1">
    <location>
        <begin position="145"/>
        <end position="156"/>
    </location>
</feature>
<gene>
    <name evidence="3" type="ORF">BP5553_02975</name>
</gene>
<comment type="caution">
    <text evidence="3">The sequence shown here is derived from an EMBL/GenBank/DDBJ whole genome shotgun (WGS) entry which is preliminary data.</text>
</comment>
<name>A0A370TSX2_9HELO</name>
<feature type="region of interest" description="Disordered" evidence="1">
    <location>
        <begin position="239"/>
        <end position="258"/>
    </location>
</feature>
<dbReference type="RefSeq" id="XP_031871291.1">
    <property type="nucleotide sequence ID" value="XM_032011598.1"/>
</dbReference>
<protein>
    <submittedName>
        <fullName evidence="3">Uncharacterized protein</fullName>
    </submittedName>
</protein>
<keyword evidence="2" id="KW-1133">Transmembrane helix</keyword>
<feature type="compositionally biased region" description="Low complexity" evidence="1">
    <location>
        <begin position="10"/>
        <end position="27"/>
    </location>
</feature>
<dbReference type="EMBL" id="NPIC01000002">
    <property type="protein sequence ID" value="RDL38635.1"/>
    <property type="molecule type" value="Genomic_DNA"/>
</dbReference>
<keyword evidence="4" id="KW-1185">Reference proteome</keyword>
<dbReference type="STRING" id="2656787.A0A370TSX2"/>
<organism evidence="3 4">
    <name type="scientific">Venustampulla echinocandica</name>
    <dbReference type="NCBI Taxonomy" id="2656787"/>
    <lineage>
        <taxon>Eukaryota</taxon>
        <taxon>Fungi</taxon>
        <taxon>Dikarya</taxon>
        <taxon>Ascomycota</taxon>
        <taxon>Pezizomycotina</taxon>
        <taxon>Leotiomycetes</taxon>
        <taxon>Helotiales</taxon>
        <taxon>Pleuroascaceae</taxon>
        <taxon>Venustampulla</taxon>
    </lineage>
</organism>
<reference evidence="3 4" key="1">
    <citation type="journal article" date="2018" name="IMA Fungus">
        <title>IMA Genome-F 9: Draft genome sequence of Annulohypoxylon stygium, Aspergillus mulundensis, Berkeleyomyces basicola (syn. Thielaviopsis basicola), Ceratocystis smalleyi, two Cercospora beticola strains, Coleophoma cylindrospora, Fusarium fracticaudum, Phialophora cf. hyalina, and Morchella septimelata.</title>
        <authorList>
            <person name="Wingfield B.D."/>
            <person name="Bills G.F."/>
            <person name="Dong Y."/>
            <person name="Huang W."/>
            <person name="Nel W.J."/>
            <person name="Swalarsk-Parry B.S."/>
            <person name="Vaghefi N."/>
            <person name="Wilken P.M."/>
            <person name="An Z."/>
            <person name="de Beer Z.W."/>
            <person name="De Vos L."/>
            <person name="Chen L."/>
            <person name="Duong T.A."/>
            <person name="Gao Y."/>
            <person name="Hammerbacher A."/>
            <person name="Kikkert J.R."/>
            <person name="Li Y."/>
            <person name="Li H."/>
            <person name="Li K."/>
            <person name="Li Q."/>
            <person name="Liu X."/>
            <person name="Ma X."/>
            <person name="Naidoo K."/>
            <person name="Pethybridge S.J."/>
            <person name="Sun J."/>
            <person name="Steenkamp E.T."/>
            <person name="van der Nest M.A."/>
            <person name="van Wyk S."/>
            <person name="Wingfield M.J."/>
            <person name="Xiong C."/>
            <person name="Yue Q."/>
            <person name="Zhang X."/>
        </authorList>
    </citation>
    <scope>NUCLEOTIDE SEQUENCE [LARGE SCALE GENOMIC DNA]</scope>
    <source>
        <strain evidence="3 4">BP 5553</strain>
    </source>
</reference>
<evidence type="ECO:0000256" key="2">
    <source>
        <dbReference type="SAM" id="Phobius"/>
    </source>
</evidence>